<evidence type="ECO:0000256" key="5">
    <source>
        <dbReference type="ARBA" id="ARBA00022723"/>
    </source>
</evidence>
<proteinExistence type="predicted"/>
<dbReference type="PROSITE" id="PS51873">
    <property type="entry name" value="TRIAD"/>
    <property type="match status" value="1"/>
</dbReference>
<keyword evidence="5" id="KW-0479">Metal-binding</keyword>
<evidence type="ECO:0000259" key="10">
    <source>
        <dbReference type="PROSITE" id="PS51873"/>
    </source>
</evidence>
<dbReference type="Gene3D" id="1.20.120.1750">
    <property type="match status" value="1"/>
</dbReference>
<keyword evidence="8" id="KW-0833">Ubl conjugation pathway</keyword>
<evidence type="ECO:0000313" key="12">
    <source>
        <dbReference type="Proteomes" id="UP001642484"/>
    </source>
</evidence>
<dbReference type="EC" id="2.3.2.31" evidence="3"/>
<evidence type="ECO:0000256" key="4">
    <source>
        <dbReference type="ARBA" id="ARBA00022679"/>
    </source>
</evidence>
<organism evidence="11 12">
    <name type="scientific">Durusdinium trenchii</name>
    <dbReference type="NCBI Taxonomy" id="1381693"/>
    <lineage>
        <taxon>Eukaryota</taxon>
        <taxon>Sar</taxon>
        <taxon>Alveolata</taxon>
        <taxon>Dinophyceae</taxon>
        <taxon>Suessiales</taxon>
        <taxon>Symbiodiniaceae</taxon>
        <taxon>Durusdinium</taxon>
    </lineage>
</organism>
<evidence type="ECO:0000256" key="9">
    <source>
        <dbReference type="ARBA" id="ARBA00022833"/>
    </source>
</evidence>
<dbReference type="InterPro" id="IPR031127">
    <property type="entry name" value="E3_UB_ligase_RBR"/>
</dbReference>
<dbReference type="InterPro" id="IPR013083">
    <property type="entry name" value="Znf_RING/FYVE/PHD"/>
</dbReference>
<dbReference type="Pfam" id="PF22605">
    <property type="entry name" value="IBR_2"/>
    <property type="match status" value="1"/>
</dbReference>
<evidence type="ECO:0000256" key="7">
    <source>
        <dbReference type="ARBA" id="ARBA00022771"/>
    </source>
</evidence>
<dbReference type="PANTHER" id="PTHR11685">
    <property type="entry name" value="RBR FAMILY RING FINGER AND IBR DOMAIN-CONTAINING"/>
    <property type="match status" value="1"/>
</dbReference>
<evidence type="ECO:0000256" key="1">
    <source>
        <dbReference type="ARBA" id="ARBA00001798"/>
    </source>
</evidence>
<dbReference type="SMART" id="SM00647">
    <property type="entry name" value="IBR"/>
    <property type="match status" value="2"/>
</dbReference>
<accession>A0ABP0PAC9</accession>
<dbReference type="Pfam" id="PF01485">
    <property type="entry name" value="IBR"/>
    <property type="match status" value="1"/>
</dbReference>
<evidence type="ECO:0000256" key="6">
    <source>
        <dbReference type="ARBA" id="ARBA00022737"/>
    </source>
</evidence>
<comment type="caution">
    <text evidence="11">The sequence shown here is derived from an EMBL/GenBank/DDBJ whole genome shotgun (WGS) entry which is preliminary data.</text>
</comment>
<dbReference type="CDD" id="cd22584">
    <property type="entry name" value="Rcat_RBR_unk"/>
    <property type="match status" value="1"/>
</dbReference>
<dbReference type="EMBL" id="CAXAMN010022818">
    <property type="protein sequence ID" value="CAK9073003.1"/>
    <property type="molecule type" value="Genomic_DNA"/>
</dbReference>
<gene>
    <name evidence="11" type="ORF">CCMP2556_LOCUS35915</name>
</gene>
<evidence type="ECO:0000256" key="2">
    <source>
        <dbReference type="ARBA" id="ARBA00004906"/>
    </source>
</evidence>
<comment type="catalytic activity">
    <reaction evidence="1">
        <text>[E2 ubiquitin-conjugating enzyme]-S-ubiquitinyl-L-cysteine + [acceptor protein]-L-lysine = [E2 ubiquitin-conjugating enzyme]-L-cysteine + [acceptor protein]-N(6)-ubiquitinyl-L-lysine.</text>
        <dbReference type="EC" id="2.3.2.31"/>
    </reaction>
</comment>
<dbReference type="InterPro" id="IPR002867">
    <property type="entry name" value="IBR_dom"/>
</dbReference>
<feature type="domain" description="RING-type" evidence="10">
    <location>
        <begin position="412"/>
        <end position="669"/>
    </location>
</feature>
<dbReference type="SUPFAM" id="SSF57850">
    <property type="entry name" value="RING/U-box"/>
    <property type="match status" value="3"/>
</dbReference>
<dbReference type="Gene3D" id="3.30.40.10">
    <property type="entry name" value="Zinc/RING finger domain, C3HC4 (zinc finger)"/>
    <property type="match status" value="1"/>
</dbReference>
<reference evidence="11 12" key="1">
    <citation type="submission" date="2024-02" db="EMBL/GenBank/DDBJ databases">
        <authorList>
            <person name="Chen Y."/>
            <person name="Shah S."/>
            <person name="Dougan E. K."/>
            <person name="Thang M."/>
            <person name="Chan C."/>
        </authorList>
    </citation>
    <scope>NUCLEOTIDE SEQUENCE [LARGE SCALE GENOMIC DNA]</scope>
</reference>
<sequence>MDDASHTLRRWSSRVSAKIAPLVHGLPVLPADAKLREGLLIGDEILVLEALQPRTRTLTASKRPPAELTKGFQDDTVNGFETLALDYLLQGMWSKALYSSRRSTRRVKSTAPRREALLQRLWRHPVLGPILQMQLENVSFTILPAEDPQETHLWLMSPSVLHRAALASPSNAEVLESLAKALHWHPWRVISGFDAPDRDDFYMPSHDLRSCRDFCIRHGFSGFFVQNGYAYFRRTLGHFREAKAGVLHLAPGPSSLSQRSLAALLLGQTALERETAMDVALQTGAKGLVRALGQMGCEISDDGRIGAEKMVLERILLGGQPPWLHRAVQSWHGSEKAQDGIVLENPEEIRNHTQKEVFQLQMATRLPLPVCAKILRHFGRAELAIAEFHRDPQAVLRSNGVPSLAGEARREDGGVCGICFEPSGELQKWLPCRGIHPFCDACLRHYLQGLLDSGNVSGMVCPEPTCRLPLDDTAVAALLGPVAREKFVKISAALDVAARPGHIAWCPQPGCGKAVARSGGLTVRCACGYRFCCGCKLPGGHEPCSCEQWKAEELLFSLVSKSFRTTCYPANYRHLTEFHELLLKAWIDAHPQLEQQQKERKKHLDRDEVWIRRNAQHCPGCRGVVERNGGCNHMICRCGVHFCYVCGRLWQEHETQRGGMDFFNCRLPKAHTHRSGSKTQSSEGFAEDPIAEFQALERNVACAQRWAMEAGSLLQAFHHVLSLPTPSSPSSQAVRMEPQLSSTLREAVEVLVNAQRTMRCCWVFRWHASTQQLETGPMEFWLGEFQTACSTLEAALGPSFQAAWQSHMPHLEASEQRWPLLESSSGDLHDVMWRLEALELSHDDLLRLMDSVCRLEQRLLSGARSGRFYGEPPGVLSRFAQKALSWLGL</sequence>
<dbReference type="InterPro" id="IPR044066">
    <property type="entry name" value="TRIAD_supradom"/>
</dbReference>
<dbReference type="Proteomes" id="UP001642484">
    <property type="component" value="Unassembled WGS sequence"/>
</dbReference>
<keyword evidence="12" id="KW-1185">Reference proteome</keyword>
<dbReference type="InterPro" id="IPR054694">
    <property type="entry name" value="Parkin-like_IBR"/>
</dbReference>
<comment type="pathway">
    <text evidence="2">Protein modification; protein ubiquitination.</text>
</comment>
<evidence type="ECO:0000313" key="11">
    <source>
        <dbReference type="EMBL" id="CAK9073003.1"/>
    </source>
</evidence>
<evidence type="ECO:0000256" key="8">
    <source>
        <dbReference type="ARBA" id="ARBA00022786"/>
    </source>
</evidence>
<keyword evidence="4" id="KW-0808">Transferase</keyword>
<protein>
    <recommendedName>
        <fullName evidence="3">RBR-type E3 ubiquitin transferase</fullName>
        <ecNumber evidence="3">2.3.2.31</ecNumber>
    </recommendedName>
</protein>
<keyword evidence="7" id="KW-0863">Zinc-finger</keyword>
<keyword evidence="6" id="KW-0677">Repeat</keyword>
<keyword evidence="9" id="KW-0862">Zinc</keyword>
<evidence type="ECO:0000256" key="3">
    <source>
        <dbReference type="ARBA" id="ARBA00012251"/>
    </source>
</evidence>
<name>A0ABP0PAC9_9DINO</name>